<reference evidence="1" key="1">
    <citation type="submission" date="2021-06" db="EMBL/GenBank/DDBJ databases">
        <authorList>
            <person name="Kallberg Y."/>
            <person name="Tangrot J."/>
            <person name="Rosling A."/>
        </authorList>
    </citation>
    <scope>NUCLEOTIDE SEQUENCE</scope>
    <source>
        <strain evidence="1">28 12/20/2015</strain>
    </source>
</reference>
<accession>A0ACA9NYC1</accession>
<keyword evidence="2" id="KW-1185">Reference proteome</keyword>
<sequence>MVEIVESKEILKNSINLIWKATGEKVVTVTFNNQLRLATISLDNGTNITVNLERITDNKNVQKCQLYNNSVSDNSEHDQNMDKLINVVSEMLNQSTNSMEADDVENVCQLNNERANINNQDDERNDE</sequence>
<feature type="non-terminal residue" evidence="1">
    <location>
        <position position="127"/>
    </location>
</feature>
<comment type="caution">
    <text evidence="1">The sequence shown here is derived from an EMBL/GenBank/DDBJ whole genome shotgun (WGS) entry which is preliminary data.</text>
</comment>
<dbReference type="Proteomes" id="UP000789366">
    <property type="component" value="Unassembled WGS sequence"/>
</dbReference>
<organism evidence="1 2">
    <name type="scientific">Cetraspora pellucida</name>
    <dbReference type="NCBI Taxonomy" id="1433469"/>
    <lineage>
        <taxon>Eukaryota</taxon>
        <taxon>Fungi</taxon>
        <taxon>Fungi incertae sedis</taxon>
        <taxon>Mucoromycota</taxon>
        <taxon>Glomeromycotina</taxon>
        <taxon>Glomeromycetes</taxon>
        <taxon>Diversisporales</taxon>
        <taxon>Gigasporaceae</taxon>
        <taxon>Cetraspora</taxon>
    </lineage>
</organism>
<name>A0ACA9NYC1_9GLOM</name>
<proteinExistence type="predicted"/>
<protein>
    <submittedName>
        <fullName evidence="1">13157_t:CDS:1</fullName>
    </submittedName>
</protein>
<evidence type="ECO:0000313" key="2">
    <source>
        <dbReference type="Proteomes" id="UP000789366"/>
    </source>
</evidence>
<gene>
    <name evidence="1" type="ORF">SPELUC_LOCUS10224</name>
</gene>
<dbReference type="EMBL" id="CAJVPW010018548">
    <property type="protein sequence ID" value="CAG8682308.1"/>
    <property type="molecule type" value="Genomic_DNA"/>
</dbReference>
<evidence type="ECO:0000313" key="1">
    <source>
        <dbReference type="EMBL" id="CAG8682308.1"/>
    </source>
</evidence>